<dbReference type="Proteomes" id="UP000237347">
    <property type="component" value="Unassembled WGS sequence"/>
</dbReference>
<protein>
    <submittedName>
        <fullName evidence="1">Uncharacterized protein</fullName>
    </submittedName>
</protein>
<dbReference type="AlphaFoldDB" id="A0AAW0KWJ9"/>
<sequence>MSKRWVKLFGHKIGDQQWGFVIFGDMLYTFAEFKKNYPRKSITLQLHNPRQVLKKFREPSSKRYKYWRRSHV</sequence>
<reference evidence="1 2" key="1">
    <citation type="journal article" date="2018" name="Sci. Data">
        <title>The draft genome sequence of cork oak.</title>
        <authorList>
            <person name="Ramos A.M."/>
            <person name="Usie A."/>
            <person name="Barbosa P."/>
            <person name="Barros P.M."/>
            <person name="Capote T."/>
            <person name="Chaves I."/>
            <person name="Simoes F."/>
            <person name="Abreu I."/>
            <person name="Carrasquinho I."/>
            <person name="Faro C."/>
            <person name="Guimaraes J.B."/>
            <person name="Mendonca D."/>
            <person name="Nobrega F."/>
            <person name="Rodrigues L."/>
            <person name="Saibo N.J.M."/>
            <person name="Varela M.C."/>
            <person name="Egas C."/>
            <person name="Matos J."/>
            <person name="Miguel C.M."/>
            <person name="Oliveira M.M."/>
            <person name="Ricardo C.P."/>
            <person name="Goncalves S."/>
        </authorList>
    </citation>
    <scope>NUCLEOTIDE SEQUENCE [LARGE SCALE GENOMIC DNA]</scope>
    <source>
        <strain evidence="2">cv. HL8</strain>
    </source>
</reference>
<dbReference type="EMBL" id="PKMF04000207">
    <property type="protein sequence ID" value="KAK7843295.1"/>
    <property type="molecule type" value="Genomic_DNA"/>
</dbReference>
<keyword evidence="2" id="KW-1185">Reference proteome</keyword>
<accession>A0AAW0KWJ9</accession>
<proteinExistence type="predicted"/>
<comment type="caution">
    <text evidence="1">The sequence shown here is derived from an EMBL/GenBank/DDBJ whole genome shotgun (WGS) entry which is preliminary data.</text>
</comment>
<evidence type="ECO:0000313" key="2">
    <source>
        <dbReference type="Proteomes" id="UP000237347"/>
    </source>
</evidence>
<organism evidence="1 2">
    <name type="scientific">Quercus suber</name>
    <name type="common">Cork oak</name>
    <dbReference type="NCBI Taxonomy" id="58331"/>
    <lineage>
        <taxon>Eukaryota</taxon>
        <taxon>Viridiplantae</taxon>
        <taxon>Streptophyta</taxon>
        <taxon>Embryophyta</taxon>
        <taxon>Tracheophyta</taxon>
        <taxon>Spermatophyta</taxon>
        <taxon>Magnoliopsida</taxon>
        <taxon>eudicotyledons</taxon>
        <taxon>Gunneridae</taxon>
        <taxon>Pentapetalae</taxon>
        <taxon>rosids</taxon>
        <taxon>fabids</taxon>
        <taxon>Fagales</taxon>
        <taxon>Fagaceae</taxon>
        <taxon>Quercus</taxon>
    </lineage>
</organism>
<gene>
    <name evidence="1" type="ORF">CFP56_012750</name>
</gene>
<name>A0AAW0KWJ9_QUESU</name>
<evidence type="ECO:0000313" key="1">
    <source>
        <dbReference type="EMBL" id="KAK7843295.1"/>
    </source>
</evidence>